<reference evidence="3" key="2">
    <citation type="submission" date="2020-10" db="EMBL/GenBank/DDBJ databases">
        <authorList>
            <person name="Peck L.D."/>
            <person name="Nowell R.W."/>
            <person name="Flood J."/>
            <person name="Ryan M.J."/>
            <person name="Barraclough T.G."/>
        </authorList>
    </citation>
    <scope>NUCLEOTIDE SEQUENCE</scope>
    <source>
        <strain evidence="3">IMI 127659i</strain>
    </source>
</reference>
<dbReference type="OrthoDB" id="4733042at2759"/>
<dbReference type="AlphaFoldDB" id="A0A9P7KXT4"/>
<evidence type="ECO:0000313" key="3">
    <source>
        <dbReference type="EMBL" id="KAG5757513.1"/>
    </source>
</evidence>
<dbReference type="PROSITE" id="PS51253">
    <property type="entry name" value="HTH_CENPB"/>
    <property type="match status" value="1"/>
</dbReference>
<dbReference type="GO" id="GO:0003677">
    <property type="term" value="F:DNA binding"/>
    <property type="evidence" value="ECO:0007669"/>
    <property type="project" value="UniProtKB-KW"/>
</dbReference>
<dbReference type="EMBL" id="JADFTT010001151">
    <property type="protein sequence ID" value="KAG5757513.1"/>
    <property type="molecule type" value="Genomic_DNA"/>
</dbReference>
<accession>A0A9P7KXT4</accession>
<organism evidence="3 4">
    <name type="scientific">Fusarium xylarioides</name>
    <dbReference type="NCBI Taxonomy" id="221167"/>
    <lineage>
        <taxon>Eukaryota</taxon>
        <taxon>Fungi</taxon>
        <taxon>Dikarya</taxon>
        <taxon>Ascomycota</taxon>
        <taxon>Pezizomycotina</taxon>
        <taxon>Sordariomycetes</taxon>
        <taxon>Hypocreomycetidae</taxon>
        <taxon>Hypocreales</taxon>
        <taxon>Nectriaceae</taxon>
        <taxon>Fusarium</taxon>
        <taxon>Fusarium fujikuroi species complex</taxon>
    </lineage>
</organism>
<evidence type="ECO:0000256" key="1">
    <source>
        <dbReference type="ARBA" id="ARBA00023125"/>
    </source>
</evidence>
<dbReference type="Proteomes" id="UP000750502">
    <property type="component" value="Unassembled WGS sequence"/>
</dbReference>
<gene>
    <name evidence="3" type="ORF">H9Q72_014344</name>
</gene>
<name>A0A9P7KXT4_9HYPO</name>
<keyword evidence="1" id="KW-0238">DNA-binding</keyword>
<protein>
    <recommendedName>
        <fullName evidence="2">HTH CENPB-type domain-containing protein</fullName>
    </recommendedName>
</protein>
<reference evidence="3" key="1">
    <citation type="journal article" date="2020" name="bioRxiv">
        <title>Historical genomics reveals the evolutionary mechanisms behind multiple outbreaks of the host-specific coffee wilt pathogen Fusarium xylarioides.</title>
        <authorList>
            <person name="Peck D."/>
            <person name="Nowell R.W."/>
            <person name="Flood J."/>
            <person name="Ryan M.J."/>
            <person name="Barraclough T.G."/>
        </authorList>
    </citation>
    <scope>NUCLEOTIDE SEQUENCE</scope>
    <source>
        <strain evidence="3">IMI 127659i</strain>
    </source>
</reference>
<dbReference type="InterPro" id="IPR006600">
    <property type="entry name" value="HTH_CenpB_DNA-bd_dom"/>
</dbReference>
<evidence type="ECO:0000259" key="2">
    <source>
        <dbReference type="PROSITE" id="PS51253"/>
    </source>
</evidence>
<comment type="caution">
    <text evidence="3">The sequence shown here is derived from an EMBL/GenBank/DDBJ whole genome shotgun (WGS) entry which is preliminary data.</text>
</comment>
<feature type="domain" description="HTH CENPB-type" evidence="2">
    <location>
        <begin position="74"/>
        <end position="145"/>
    </location>
</feature>
<proteinExistence type="predicted"/>
<sequence>MHSSANLKAAQAIVSARQRLLKGPIHDAARKALQPLSLHQAEERFPGSSRASITRIVKKLEAANSLNPADLPEDQGGRPRLLTDNEEEAIVAFVVWMQKSGLPASKYEVEDAANTLRSRCDPDAKPVSRMWYRRFCADHLELDKSILKAKEAYRVEYKEAGVKETKQWFQRLSEVITNYEISASKC</sequence>
<keyword evidence="4" id="KW-1185">Reference proteome</keyword>
<evidence type="ECO:0000313" key="4">
    <source>
        <dbReference type="Proteomes" id="UP000750502"/>
    </source>
</evidence>